<name>A0A085MKT0_9BILA</name>
<dbReference type="EMBL" id="KL363187">
    <property type="protein sequence ID" value="KFD57826.1"/>
    <property type="molecule type" value="Genomic_DNA"/>
</dbReference>
<organism evidence="1 2">
    <name type="scientific">Trichuris suis</name>
    <name type="common">pig whipworm</name>
    <dbReference type="NCBI Taxonomy" id="68888"/>
    <lineage>
        <taxon>Eukaryota</taxon>
        <taxon>Metazoa</taxon>
        <taxon>Ecdysozoa</taxon>
        <taxon>Nematoda</taxon>
        <taxon>Enoplea</taxon>
        <taxon>Dorylaimia</taxon>
        <taxon>Trichinellida</taxon>
        <taxon>Trichuridae</taxon>
        <taxon>Trichuris</taxon>
    </lineage>
</organism>
<evidence type="ECO:0000313" key="2">
    <source>
        <dbReference type="Proteomes" id="UP000030764"/>
    </source>
</evidence>
<reference evidence="1 2" key="1">
    <citation type="journal article" date="2014" name="Nat. Genet.">
        <title>Genome and transcriptome of the porcine whipworm Trichuris suis.</title>
        <authorList>
            <person name="Jex A.R."/>
            <person name="Nejsum P."/>
            <person name="Schwarz E.M."/>
            <person name="Hu L."/>
            <person name="Young N.D."/>
            <person name="Hall R.S."/>
            <person name="Korhonen P.K."/>
            <person name="Liao S."/>
            <person name="Thamsborg S."/>
            <person name="Xia J."/>
            <person name="Xu P."/>
            <person name="Wang S."/>
            <person name="Scheerlinck J.P."/>
            <person name="Hofmann A."/>
            <person name="Sternberg P.W."/>
            <person name="Wang J."/>
            <person name="Gasser R.B."/>
        </authorList>
    </citation>
    <scope>NUCLEOTIDE SEQUENCE [LARGE SCALE GENOMIC DNA]</scope>
    <source>
        <strain evidence="1">DCEP-RM93M</strain>
    </source>
</reference>
<accession>A0A085MKT0</accession>
<dbReference type="AlphaFoldDB" id="A0A085MKT0"/>
<evidence type="ECO:0000313" key="1">
    <source>
        <dbReference type="EMBL" id="KFD57826.1"/>
    </source>
</evidence>
<protein>
    <submittedName>
        <fullName evidence="1">Uncharacterized protein</fullName>
    </submittedName>
</protein>
<proteinExistence type="predicted"/>
<dbReference type="Proteomes" id="UP000030764">
    <property type="component" value="Unassembled WGS sequence"/>
</dbReference>
<sequence length="89" mass="9968">MNTLDAMAENNPSQKWFSFHVEAEDSFIAADGACPRIPCCLAGMLFVHEKEPISDCIMPIEVYLSLATVTSVIDNQQSSIQQSWHFFTL</sequence>
<keyword evidence="2" id="KW-1185">Reference proteome</keyword>
<gene>
    <name evidence="1" type="ORF">M513_01496</name>
</gene>